<evidence type="ECO:0000256" key="6">
    <source>
        <dbReference type="ARBA" id="ARBA00023136"/>
    </source>
</evidence>
<accession>A0ABP5MXL9</accession>
<dbReference type="PANTHER" id="PTHR34584">
    <property type="entry name" value="NA(+)/H(+) ANTIPORTER SUBUNIT E1"/>
    <property type="match status" value="1"/>
</dbReference>
<dbReference type="InterPro" id="IPR002758">
    <property type="entry name" value="Cation_antiport_E"/>
</dbReference>
<keyword evidence="4 7" id="KW-0812">Transmembrane</keyword>
<comment type="caution">
    <text evidence="8">The sequence shown here is derived from an EMBL/GenBank/DDBJ whole genome shotgun (WGS) entry which is preliminary data.</text>
</comment>
<evidence type="ECO:0000256" key="3">
    <source>
        <dbReference type="ARBA" id="ARBA00022475"/>
    </source>
</evidence>
<evidence type="ECO:0000256" key="4">
    <source>
        <dbReference type="ARBA" id="ARBA00022692"/>
    </source>
</evidence>
<dbReference type="Proteomes" id="UP001501084">
    <property type="component" value="Unassembled WGS sequence"/>
</dbReference>
<protein>
    <submittedName>
        <fullName evidence="8">Na+/H+ antiporter subunit E</fullName>
    </submittedName>
</protein>
<comment type="subcellular location">
    <subcellularLocation>
        <location evidence="1">Cell membrane</location>
        <topology evidence="1">Multi-pass membrane protein</topology>
    </subcellularLocation>
</comment>
<keyword evidence="9" id="KW-1185">Reference proteome</keyword>
<proteinExistence type="inferred from homology"/>
<evidence type="ECO:0000256" key="7">
    <source>
        <dbReference type="SAM" id="Phobius"/>
    </source>
</evidence>
<dbReference type="Pfam" id="PF01899">
    <property type="entry name" value="MNHE"/>
    <property type="match status" value="1"/>
</dbReference>
<dbReference type="RefSeq" id="WP_090149470.1">
    <property type="nucleotide sequence ID" value="NZ_BAAAOP010000005.1"/>
</dbReference>
<feature type="transmembrane region" description="Helical" evidence="7">
    <location>
        <begin position="21"/>
        <end position="41"/>
    </location>
</feature>
<dbReference type="NCBIfam" id="NF006521">
    <property type="entry name" value="PRK08965.1-5"/>
    <property type="match status" value="1"/>
</dbReference>
<dbReference type="EMBL" id="BAAAOP010000005">
    <property type="protein sequence ID" value="GAA2188336.1"/>
    <property type="molecule type" value="Genomic_DNA"/>
</dbReference>
<feature type="transmembrane region" description="Helical" evidence="7">
    <location>
        <begin position="47"/>
        <end position="65"/>
    </location>
</feature>
<name>A0ABP5MXL9_9MICO</name>
<evidence type="ECO:0000256" key="1">
    <source>
        <dbReference type="ARBA" id="ARBA00004651"/>
    </source>
</evidence>
<evidence type="ECO:0000256" key="5">
    <source>
        <dbReference type="ARBA" id="ARBA00022989"/>
    </source>
</evidence>
<keyword evidence="6 7" id="KW-0472">Membrane</keyword>
<sequence>MSDAPTELAGESPREARRREFGVRLHELPLVIGLVVLWMMLWHEVSLLSVLSGLVIAVFVMRLFYLPPVELAGRFNVWHALRYLGYFIWHLARASWGVAWLAVRPGPVPTTSIIAVKLTTRSDFIMTMVALTNSLIPGSLVTEIDRFNSTLYLHVLNTPTQRELTQMRRSVYTIERLLVMAAGSKQEVQALT</sequence>
<evidence type="ECO:0000256" key="2">
    <source>
        <dbReference type="ARBA" id="ARBA00006228"/>
    </source>
</evidence>
<dbReference type="PANTHER" id="PTHR34584:SF1">
    <property type="entry name" value="NA(+)_H(+) ANTIPORTER SUBUNIT E1"/>
    <property type="match status" value="1"/>
</dbReference>
<keyword evidence="5 7" id="KW-1133">Transmembrane helix</keyword>
<evidence type="ECO:0000313" key="8">
    <source>
        <dbReference type="EMBL" id="GAA2188336.1"/>
    </source>
</evidence>
<reference evidence="9" key="1">
    <citation type="journal article" date="2019" name="Int. J. Syst. Evol. Microbiol.">
        <title>The Global Catalogue of Microorganisms (GCM) 10K type strain sequencing project: providing services to taxonomists for standard genome sequencing and annotation.</title>
        <authorList>
            <consortium name="The Broad Institute Genomics Platform"/>
            <consortium name="The Broad Institute Genome Sequencing Center for Infectious Disease"/>
            <person name="Wu L."/>
            <person name="Ma J."/>
        </authorList>
    </citation>
    <scope>NUCLEOTIDE SEQUENCE [LARGE SCALE GENOMIC DNA]</scope>
    <source>
        <strain evidence="9">JCM 14919</strain>
    </source>
</reference>
<keyword evidence="3" id="KW-1003">Cell membrane</keyword>
<evidence type="ECO:0000313" key="9">
    <source>
        <dbReference type="Proteomes" id="UP001501084"/>
    </source>
</evidence>
<gene>
    <name evidence="8" type="ORF">GCM10009786_17050</name>
</gene>
<organism evidence="8 9">
    <name type="scientific">Leucobacter alluvii</name>
    <dbReference type="NCBI Taxonomy" id="340321"/>
    <lineage>
        <taxon>Bacteria</taxon>
        <taxon>Bacillati</taxon>
        <taxon>Actinomycetota</taxon>
        <taxon>Actinomycetes</taxon>
        <taxon>Micrococcales</taxon>
        <taxon>Microbacteriaceae</taxon>
        <taxon>Leucobacter</taxon>
    </lineage>
</organism>
<comment type="similarity">
    <text evidence="2">Belongs to the CPA3 antiporters (TC 2.A.63) subunit E family.</text>
</comment>